<gene>
    <name evidence="5" type="ORF">H8S76_02295</name>
</gene>
<dbReference type="InterPro" id="IPR014710">
    <property type="entry name" value="RmlC-like_jellyroll"/>
</dbReference>
<evidence type="ECO:0000256" key="3">
    <source>
        <dbReference type="ARBA" id="ARBA00023163"/>
    </source>
</evidence>
<dbReference type="PRINTS" id="PR00032">
    <property type="entry name" value="HTHARAC"/>
</dbReference>
<sequence>MERSLLKLLEEKSLEEYKALQGEWKPDFHSNKEKIYICRQPRFVDVPIHTHEEIILFYVCKGNYIHEIDGNKIKVKAHEILVLSPKARHKIIAGKEQDIAVNIRIYPDTFCEMFSGFEKKDSVFEFLSKVLMGNEKTISYLCFHTSENYCVQNLMENIVRGWCSKRGNSWEILQISLKLVFLYLIQTFEQDTLYLQERSGQSSETILFVTEYLERNYTQASLEELSGRMHMSPVTLSRMIKSNTGSTFKELLLNKRFQKAAEMLLETDKTVNDIAEEIGYENNSYFYKRFTERYHMTPKKYREMYKEIRKENEEERMKLEIQGKMDYYWKDRAESYSQQNKGQLEDPHHKVWEKIIMENAPQKEKLKILDMGTGPGFFAVLLSRLGHDVTGADRNAAMLEEAEKNARLYDVHPEFIQVGEQLPFEDESFDIVISRDVTWMLMEPEKTLEQWFSKVRPGGRLMYFDANWYGYLKDREETKKYKEFRKFVRERKGFVYASAVEMEKIAAHLPFTYRDRPKWDLDYWKIYRKKKVYCREMLNPEIYSQMEQLQYAQTPEFLVVVEK</sequence>
<evidence type="ECO:0000313" key="5">
    <source>
        <dbReference type="EMBL" id="MBC5671063.1"/>
    </source>
</evidence>
<dbReference type="SUPFAM" id="SSF53335">
    <property type="entry name" value="S-adenosyl-L-methionine-dependent methyltransferases"/>
    <property type="match status" value="1"/>
</dbReference>
<dbReference type="Pfam" id="PF02311">
    <property type="entry name" value="AraC_binding"/>
    <property type="match status" value="1"/>
</dbReference>
<protein>
    <submittedName>
        <fullName evidence="5">Helix-turn-helix domain-containing protein</fullName>
    </submittedName>
</protein>
<dbReference type="EMBL" id="JACOOU010000001">
    <property type="protein sequence ID" value="MBC5671063.1"/>
    <property type="molecule type" value="Genomic_DNA"/>
</dbReference>
<evidence type="ECO:0000256" key="2">
    <source>
        <dbReference type="ARBA" id="ARBA00023125"/>
    </source>
</evidence>
<dbReference type="SUPFAM" id="SSF46689">
    <property type="entry name" value="Homeodomain-like"/>
    <property type="match status" value="1"/>
</dbReference>
<comment type="caution">
    <text evidence="5">The sequence shown here is derived from an EMBL/GenBank/DDBJ whole genome shotgun (WGS) entry which is preliminary data.</text>
</comment>
<evidence type="ECO:0000313" key="6">
    <source>
        <dbReference type="Proteomes" id="UP000654573"/>
    </source>
</evidence>
<dbReference type="PROSITE" id="PS01124">
    <property type="entry name" value="HTH_ARAC_FAMILY_2"/>
    <property type="match status" value="1"/>
</dbReference>
<dbReference type="PANTHER" id="PTHR43280:SF28">
    <property type="entry name" value="HTH-TYPE TRANSCRIPTIONAL ACTIVATOR RHAS"/>
    <property type="match status" value="1"/>
</dbReference>
<dbReference type="InterPro" id="IPR029063">
    <property type="entry name" value="SAM-dependent_MTases_sf"/>
</dbReference>
<dbReference type="Proteomes" id="UP000654573">
    <property type="component" value="Unassembled WGS sequence"/>
</dbReference>
<dbReference type="InterPro" id="IPR011051">
    <property type="entry name" value="RmlC_Cupin_sf"/>
</dbReference>
<proteinExistence type="predicted"/>
<dbReference type="InterPro" id="IPR018060">
    <property type="entry name" value="HTH_AraC"/>
</dbReference>
<keyword evidence="1" id="KW-0805">Transcription regulation</keyword>
<dbReference type="Pfam" id="PF12833">
    <property type="entry name" value="HTH_18"/>
    <property type="match status" value="1"/>
</dbReference>
<name>A0ABR7F7B6_9FIRM</name>
<dbReference type="InterPro" id="IPR003313">
    <property type="entry name" value="AraC-bd"/>
</dbReference>
<dbReference type="Gene3D" id="2.60.120.10">
    <property type="entry name" value="Jelly Rolls"/>
    <property type="match status" value="1"/>
</dbReference>
<accession>A0ABR7F7B6</accession>
<dbReference type="Gene3D" id="1.10.10.60">
    <property type="entry name" value="Homeodomain-like"/>
    <property type="match status" value="2"/>
</dbReference>
<dbReference type="Gene3D" id="3.40.50.150">
    <property type="entry name" value="Vaccinia Virus protein VP39"/>
    <property type="match status" value="1"/>
</dbReference>
<dbReference type="SUPFAM" id="SSF51182">
    <property type="entry name" value="RmlC-like cupins"/>
    <property type="match status" value="1"/>
</dbReference>
<dbReference type="Pfam" id="PF08241">
    <property type="entry name" value="Methyltransf_11"/>
    <property type="match status" value="1"/>
</dbReference>
<dbReference type="InterPro" id="IPR020449">
    <property type="entry name" value="Tscrpt_reg_AraC-type_HTH"/>
</dbReference>
<dbReference type="InterPro" id="IPR009057">
    <property type="entry name" value="Homeodomain-like_sf"/>
</dbReference>
<dbReference type="RefSeq" id="WP_103731044.1">
    <property type="nucleotide sequence ID" value="NZ_JACOOU010000001.1"/>
</dbReference>
<organism evidence="5 6">
    <name type="scientific">Blautia celeris</name>
    <dbReference type="NCBI Taxonomy" id="2763026"/>
    <lineage>
        <taxon>Bacteria</taxon>
        <taxon>Bacillati</taxon>
        <taxon>Bacillota</taxon>
        <taxon>Clostridia</taxon>
        <taxon>Lachnospirales</taxon>
        <taxon>Lachnospiraceae</taxon>
        <taxon>Blautia</taxon>
    </lineage>
</organism>
<dbReference type="InterPro" id="IPR013216">
    <property type="entry name" value="Methyltransf_11"/>
</dbReference>
<dbReference type="SMART" id="SM00342">
    <property type="entry name" value="HTH_ARAC"/>
    <property type="match status" value="1"/>
</dbReference>
<keyword evidence="2" id="KW-0238">DNA-binding</keyword>
<feature type="domain" description="HTH araC/xylS-type" evidence="4">
    <location>
        <begin position="203"/>
        <end position="304"/>
    </location>
</feature>
<dbReference type="CDD" id="cd02440">
    <property type="entry name" value="AdoMet_MTases"/>
    <property type="match status" value="1"/>
</dbReference>
<reference evidence="5 6" key="1">
    <citation type="submission" date="2020-08" db="EMBL/GenBank/DDBJ databases">
        <title>Genome public.</title>
        <authorList>
            <person name="Liu C."/>
            <person name="Sun Q."/>
        </authorList>
    </citation>
    <scope>NUCLEOTIDE SEQUENCE [LARGE SCALE GENOMIC DNA]</scope>
    <source>
        <strain evidence="5 6">NSJ-34</strain>
    </source>
</reference>
<dbReference type="PANTHER" id="PTHR43280">
    <property type="entry name" value="ARAC-FAMILY TRANSCRIPTIONAL REGULATOR"/>
    <property type="match status" value="1"/>
</dbReference>
<evidence type="ECO:0000256" key="1">
    <source>
        <dbReference type="ARBA" id="ARBA00023015"/>
    </source>
</evidence>
<keyword evidence="6" id="KW-1185">Reference proteome</keyword>
<evidence type="ECO:0000259" key="4">
    <source>
        <dbReference type="PROSITE" id="PS01124"/>
    </source>
</evidence>
<keyword evidence="3" id="KW-0804">Transcription</keyword>